<feature type="domain" description="N-acetyltransferase" evidence="3">
    <location>
        <begin position="3"/>
        <end position="151"/>
    </location>
</feature>
<dbReference type="EMBL" id="VFFF01000001">
    <property type="protein sequence ID" value="TNY34298.1"/>
    <property type="molecule type" value="Genomic_DNA"/>
</dbReference>
<dbReference type="PANTHER" id="PTHR43877">
    <property type="entry name" value="AMINOALKYLPHOSPHONATE N-ACETYLTRANSFERASE-RELATED-RELATED"/>
    <property type="match status" value="1"/>
</dbReference>
<reference evidence="4 5" key="1">
    <citation type="submission" date="2019-06" db="EMBL/GenBank/DDBJ databases">
        <title>Genome of new Rhodobacteraceae sp. SM1903.</title>
        <authorList>
            <person name="Ren X."/>
        </authorList>
    </citation>
    <scope>NUCLEOTIDE SEQUENCE [LARGE SCALE GENOMIC DNA]</scope>
    <source>
        <strain evidence="4 5">SM1903</strain>
    </source>
</reference>
<evidence type="ECO:0000259" key="3">
    <source>
        <dbReference type="PROSITE" id="PS51186"/>
    </source>
</evidence>
<proteinExistence type="predicted"/>
<dbReference type="Proteomes" id="UP000314011">
    <property type="component" value="Unassembled WGS sequence"/>
</dbReference>
<dbReference type="InterPro" id="IPR000182">
    <property type="entry name" value="GNAT_dom"/>
</dbReference>
<sequence>MPVEIRTLDAADEAAWRELWTAYLTFYGTTVPEEVYKTTFARLTDRADESMGCFLAISDDEPIGLVNFIFHAHCWRPEGICYLQDLYAVPEARGFGVGRALIEAVYAHADACGVPGVYWMTQDFNETARTLYDRVGSPTPFIKYERPKDAA</sequence>
<dbReference type="GO" id="GO:0016747">
    <property type="term" value="F:acyltransferase activity, transferring groups other than amino-acyl groups"/>
    <property type="evidence" value="ECO:0007669"/>
    <property type="project" value="InterPro"/>
</dbReference>
<dbReference type="OrthoDB" id="9805924at2"/>
<evidence type="ECO:0000256" key="1">
    <source>
        <dbReference type="ARBA" id="ARBA00022679"/>
    </source>
</evidence>
<name>A0A5C5GHP3_9RHOB</name>
<keyword evidence="1 4" id="KW-0808">Transferase</keyword>
<dbReference type="CDD" id="cd04301">
    <property type="entry name" value="NAT_SF"/>
    <property type="match status" value="1"/>
</dbReference>
<organism evidence="4 5">
    <name type="scientific">Pelagovum pacificum</name>
    <dbReference type="NCBI Taxonomy" id="2588711"/>
    <lineage>
        <taxon>Bacteria</taxon>
        <taxon>Pseudomonadati</taxon>
        <taxon>Pseudomonadota</taxon>
        <taxon>Alphaproteobacteria</taxon>
        <taxon>Rhodobacterales</taxon>
        <taxon>Paracoccaceae</taxon>
        <taxon>Pelagovum</taxon>
    </lineage>
</organism>
<keyword evidence="2" id="KW-0012">Acyltransferase</keyword>
<dbReference type="AlphaFoldDB" id="A0A5C5GHP3"/>
<dbReference type="InterPro" id="IPR050832">
    <property type="entry name" value="Bact_Acetyltransf"/>
</dbReference>
<dbReference type="Gene3D" id="3.40.630.30">
    <property type="match status" value="1"/>
</dbReference>
<dbReference type="RefSeq" id="WP_140195536.1">
    <property type="nucleotide sequence ID" value="NZ_CP065915.1"/>
</dbReference>
<keyword evidence="5" id="KW-1185">Reference proteome</keyword>
<protein>
    <submittedName>
        <fullName evidence="4">GNAT family N-acetyltransferase</fullName>
    </submittedName>
</protein>
<accession>A0A5C5GHP3</accession>
<evidence type="ECO:0000256" key="2">
    <source>
        <dbReference type="ARBA" id="ARBA00023315"/>
    </source>
</evidence>
<comment type="caution">
    <text evidence="4">The sequence shown here is derived from an EMBL/GenBank/DDBJ whole genome shotgun (WGS) entry which is preliminary data.</text>
</comment>
<dbReference type="InterPro" id="IPR016181">
    <property type="entry name" value="Acyl_CoA_acyltransferase"/>
</dbReference>
<dbReference type="SUPFAM" id="SSF55729">
    <property type="entry name" value="Acyl-CoA N-acyltransferases (Nat)"/>
    <property type="match status" value="1"/>
</dbReference>
<evidence type="ECO:0000313" key="5">
    <source>
        <dbReference type="Proteomes" id="UP000314011"/>
    </source>
</evidence>
<gene>
    <name evidence="4" type="ORF">FHY64_03285</name>
</gene>
<dbReference type="Pfam" id="PF00583">
    <property type="entry name" value="Acetyltransf_1"/>
    <property type="match status" value="1"/>
</dbReference>
<evidence type="ECO:0000313" key="4">
    <source>
        <dbReference type="EMBL" id="TNY34298.1"/>
    </source>
</evidence>
<dbReference type="PROSITE" id="PS51186">
    <property type="entry name" value="GNAT"/>
    <property type="match status" value="1"/>
</dbReference>